<keyword evidence="3 6" id="KW-1133">Transmembrane helix</keyword>
<evidence type="ECO:0000256" key="3">
    <source>
        <dbReference type="ARBA" id="ARBA00022989"/>
    </source>
</evidence>
<dbReference type="GO" id="GO:0003954">
    <property type="term" value="F:NADH dehydrogenase activity"/>
    <property type="evidence" value="ECO:0007669"/>
    <property type="project" value="TreeGrafter"/>
</dbReference>
<keyword evidence="4 6" id="KW-0472">Membrane</keyword>
<name>A0A1Y2MHS0_PSEAH</name>
<evidence type="ECO:0000256" key="4">
    <source>
        <dbReference type="ARBA" id="ARBA00023136"/>
    </source>
</evidence>
<sequence>MPSTVPGAVLLALLIGLPTVAGAALLVARPARGATATGVASAALTLAVAVAAALTRPASEVALLASVRAGFAVDGLSAVLVVLVAAVLVAALVVAAAEPELRTGRFHGLMLIFAGAMLATVTATTLPVLLMAWEVMGAMSWALIGYRIDDRAGTSAGTVAFLTTRAADLGLYVAAGAMLAGGASTMALADLPGLNGGWLHIAVAGVVLAALGKSAQLPFSFWLSGAMHGPSPTSALLHSATMVAAGGYLLLRTAPALEVTGWAAPLVAWVGVATALVLGLVAAVQDDLKQLLAASTCSQIGFIVLAAGTAATQAGALQTVAHAAVKSLLFLVAGLWLATLGSRSLTGGLRGAARRHPVVGAAFTVGALALAGLAPFGLWVGKDAVLAATPAVSPVLYVAGLVAGWTAAFYTGRALWLVWRPTAGPVTDTGPTRLPRPAVATTVVLAVAVAAAAAGLLALGPAPLRPQPAPQAWELAASAVLAGIGVLVARRYAERVLAPGVVVRWLDLEELAQRGLARPVLVLAGVLARVDDRGLARVPSGLARATARLATLVTAHGERGVDRAVAGIADGARALGRAARRPQTGQLHQYYAQASVGFALLAALAVLVLVVR</sequence>
<dbReference type="GO" id="GO:0015990">
    <property type="term" value="P:electron transport coupled proton transport"/>
    <property type="evidence" value="ECO:0007669"/>
    <property type="project" value="TreeGrafter"/>
</dbReference>
<dbReference type="GO" id="GO:0012505">
    <property type="term" value="C:endomembrane system"/>
    <property type="evidence" value="ECO:0007669"/>
    <property type="project" value="UniProtKB-SubCell"/>
</dbReference>
<feature type="transmembrane region" description="Helical" evidence="6">
    <location>
        <begin position="33"/>
        <end position="54"/>
    </location>
</feature>
<protein>
    <submittedName>
        <fullName evidence="8">NADH-quinone oxidoreductase subunit L</fullName>
        <ecNumber evidence="8">1.6.5.11</ecNumber>
    </submittedName>
</protein>
<dbReference type="EC" id="1.6.5.11" evidence="8"/>
<dbReference type="InterPro" id="IPR003945">
    <property type="entry name" value="NU5C-like"/>
</dbReference>
<feature type="transmembrane region" description="Helical" evidence="6">
    <location>
        <begin position="471"/>
        <end position="489"/>
    </location>
</feature>
<dbReference type="InterPro" id="IPR001750">
    <property type="entry name" value="ND/Mrp_TM"/>
</dbReference>
<dbReference type="PANTHER" id="PTHR42829">
    <property type="entry name" value="NADH-UBIQUINONE OXIDOREDUCTASE CHAIN 5"/>
    <property type="match status" value="1"/>
</dbReference>
<feature type="transmembrane region" description="Helical" evidence="6">
    <location>
        <begin position="291"/>
        <end position="314"/>
    </location>
</feature>
<feature type="transmembrane region" description="Helical" evidence="6">
    <location>
        <begin position="201"/>
        <end position="223"/>
    </location>
</feature>
<feature type="transmembrane region" description="Helical" evidence="6">
    <location>
        <begin position="169"/>
        <end position="189"/>
    </location>
</feature>
<comment type="caution">
    <text evidence="8">The sequence shown here is derived from an EMBL/GenBank/DDBJ whole genome shotgun (WGS) entry which is preliminary data.</text>
</comment>
<feature type="transmembrane region" description="Helical" evidence="6">
    <location>
        <begin position="438"/>
        <end position="459"/>
    </location>
</feature>
<dbReference type="GO" id="GO:0042773">
    <property type="term" value="P:ATP synthesis coupled electron transport"/>
    <property type="evidence" value="ECO:0007669"/>
    <property type="project" value="InterPro"/>
</dbReference>
<comment type="subcellular location">
    <subcellularLocation>
        <location evidence="1">Endomembrane system</location>
        <topology evidence="1">Multi-pass membrane protein</topology>
    </subcellularLocation>
    <subcellularLocation>
        <location evidence="5">Membrane</location>
        <topology evidence="5">Multi-pass membrane protein</topology>
    </subcellularLocation>
</comment>
<feature type="domain" description="NADH:quinone oxidoreductase/Mrp antiporter transmembrane" evidence="7">
    <location>
        <begin position="125"/>
        <end position="399"/>
    </location>
</feature>
<keyword evidence="9" id="KW-1185">Reference proteome</keyword>
<evidence type="ECO:0000313" key="8">
    <source>
        <dbReference type="EMBL" id="OSY34621.1"/>
    </source>
</evidence>
<feature type="transmembrane region" description="Helical" evidence="6">
    <location>
        <begin position="109"/>
        <end position="133"/>
    </location>
</feature>
<organism evidence="8 9">
    <name type="scientific">Pseudonocardia autotrophica</name>
    <name type="common">Amycolata autotrophica</name>
    <name type="synonym">Nocardia autotrophica</name>
    <dbReference type="NCBI Taxonomy" id="2074"/>
    <lineage>
        <taxon>Bacteria</taxon>
        <taxon>Bacillati</taxon>
        <taxon>Actinomycetota</taxon>
        <taxon>Actinomycetes</taxon>
        <taxon>Pseudonocardiales</taxon>
        <taxon>Pseudonocardiaceae</taxon>
        <taxon>Pseudonocardia</taxon>
    </lineage>
</organism>
<evidence type="ECO:0000256" key="1">
    <source>
        <dbReference type="ARBA" id="ARBA00004127"/>
    </source>
</evidence>
<dbReference type="EMBL" id="MIGB01000073">
    <property type="protein sequence ID" value="OSY34621.1"/>
    <property type="molecule type" value="Genomic_DNA"/>
</dbReference>
<dbReference type="RefSeq" id="WP_243734787.1">
    <property type="nucleotide sequence ID" value="NZ_MIGB01000073.1"/>
</dbReference>
<evidence type="ECO:0000256" key="2">
    <source>
        <dbReference type="ARBA" id="ARBA00022692"/>
    </source>
</evidence>
<dbReference type="AlphaFoldDB" id="A0A1Y2MHS0"/>
<keyword evidence="2 5" id="KW-0812">Transmembrane</keyword>
<dbReference type="Gene3D" id="1.20.5.2700">
    <property type="match status" value="1"/>
</dbReference>
<feature type="transmembrane region" description="Helical" evidence="6">
    <location>
        <begin position="235"/>
        <end position="251"/>
    </location>
</feature>
<feature type="transmembrane region" description="Helical" evidence="6">
    <location>
        <begin position="590"/>
        <end position="611"/>
    </location>
</feature>
<feature type="transmembrane region" description="Helical" evidence="6">
    <location>
        <begin position="358"/>
        <end position="380"/>
    </location>
</feature>
<gene>
    <name evidence="8" type="primary">nuoL_2</name>
    <name evidence="8" type="ORF">BG845_06667</name>
</gene>
<proteinExistence type="predicted"/>
<evidence type="ECO:0000259" key="7">
    <source>
        <dbReference type="Pfam" id="PF00361"/>
    </source>
</evidence>
<keyword evidence="8" id="KW-0560">Oxidoreductase</keyword>
<feature type="transmembrane region" description="Helical" evidence="6">
    <location>
        <begin position="320"/>
        <end position="338"/>
    </location>
</feature>
<feature type="transmembrane region" description="Helical" evidence="6">
    <location>
        <begin position="395"/>
        <end position="418"/>
    </location>
</feature>
<evidence type="ECO:0000256" key="5">
    <source>
        <dbReference type="RuleBase" id="RU000320"/>
    </source>
</evidence>
<evidence type="ECO:0000256" key="6">
    <source>
        <dbReference type="SAM" id="Phobius"/>
    </source>
</evidence>
<dbReference type="GO" id="GO:0008137">
    <property type="term" value="F:NADH dehydrogenase (ubiquinone) activity"/>
    <property type="evidence" value="ECO:0007669"/>
    <property type="project" value="InterPro"/>
</dbReference>
<feature type="transmembrane region" description="Helical" evidence="6">
    <location>
        <begin position="75"/>
        <end position="97"/>
    </location>
</feature>
<dbReference type="PRINTS" id="PR01434">
    <property type="entry name" value="NADHDHGNASE5"/>
</dbReference>
<evidence type="ECO:0000313" key="9">
    <source>
        <dbReference type="Proteomes" id="UP000194360"/>
    </source>
</evidence>
<dbReference type="GO" id="GO:0016020">
    <property type="term" value="C:membrane"/>
    <property type="evidence" value="ECO:0007669"/>
    <property type="project" value="UniProtKB-SubCell"/>
</dbReference>
<dbReference type="Pfam" id="PF00361">
    <property type="entry name" value="Proton_antipo_M"/>
    <property type="match status" value="1"/>
</dbReference>
<dbReference type="PANTHER" id="PTHR42829:SF1">
    <property type="entry name" value="INORGANIC CARBON TRANSPORTER SUBUNIT DABB-RELATED"/>
    <property type="match status" value="1"/>
</dbReference>
<dbReference type="Proteomes" id="UP000194360">
    <property type="component" value="Unassembled WGS sequence"/>
</dbReference>
<dbReference type="STRING" id="2074.BG845_06667"/>
<accession>A0A1Y2MHS0</accession>
<reference evidence="8 9" key="1">
    <citation type="submission" date="2016-09" db="EMBL/GenBank/DDBJ databases">
        <title>Pseudonocardia autotrophica DSM535, a candidate organism with high potential of specific P450 cytochromes.</title>
        <authorList>
            <person name="Grumaz C."/>
            <person name="Vainshtein Y."/>
            <person name="Kirstahler P."/>
            <person name="Sohn K."/>
        </authorList>
    </citation>
    <scope>NUCLEOTIDE SEQUENCE [LARGE SCALE GENOMIC DNA]</scope>
    <source>
        <strain evidence="8 9">DSM 535</strain>
    </source>
</reference>
<feature type="transmembrane region" description="Helical" evidence="6">
    <location>
        <begin position="263"/>
        <end position="284"/>
    </location>
</feature>